<evidence type="ECO:0000313" key="2">
    <source>
        <dbReference type="Proteomes" id="UP001159363"/>
    </source>
</evidence>
<dbReference type="Proteomes" id="UP001159363">
    <property type="component" value="Chromosome 4"/>
</dbReference>
<accession>A0ABQ9HFQ5</accession>
<evidence type="ECO:0000313" key="1">
    <source>
        <dbReference type="EMBL" id="KAJ8883154.1"/>
    </source>
</evidence>
<dbReference type="PANTHER" id="PTHR31751">
    <property type="entry name" value="SI:CH211-108C17.2-RELATED-RELATED"/>
    <property type="match status" value="1"/>
</dbReference>
<proteinExistence type="predicted"/>
<name>A0ABQ9HFQ5_9NEOP</name>
<dbReference type="EMBL" id="JARBHB010000005">
    <property type="protein sequence ID" value="KAJ8883154.1"/>
    <property type="molecule type" value="Genomic_DNA"/>
</dbReference>
<sequence>MKKWYLNKITSILHHITDVHKWDGNKFVNAYEHDDLLYMQRPRKWLQPNSHDHRLVAFKYKSKRNHFSYDGVVARTILSILDFNNNTGRSRKGFKLKYSLSH</sequence>
<organism evidence="1 2">
    <name type="scientific">Dryococelus australis</name>
    <dbReference type="NCBI Taxonomy" id="614101"/>
    <lineage>
        <taxon>Eukaryota</taxon>
        <taxon>Metazoa</taxon>
        <taxon>Ecdysozoa</taxon>
        <taxon>Arthropoda</taxon>
        <taxon>Hexapoda</taxon>
        <taxon>Insecta</taxon>
        <taxon>Pterygota</taxon>
        <taxon>Neoptera</taxon>
        <taxon>Polyneoptera</taxon>
        <taxon>Phasmatodea</taxon>
        <taxon>Verophasmatodea</taxon>
        <taxon>Anareolatae</taxon>
        <taxon>Phasmatidae</taxon>
        <taxon>Eurycanthinae</taxon>
        <taxon>Dryococelus</taxon>
    </lineage>
</organism>
<reference evidence="1 2" key="1">
    <citation type="submission" date="2023-02" db="EMBL/GenBank/DDBJ databases">
        <title>LHISI_Scaffold_Assembly.</title>
        <authorList>
            <person name="Stuart O.P."/>
            <person name="Cleave R."/>
            <person name="Magrath M.J.L."/>
            <person name="Mikheyev A.S."/>
        </authorList>
    </citation>
    <scope>NUCLEOTIDE SEQUENCE [LARGE SCALE GENOMIC DNA]</scope>
    <source>
        <strain evidence="1">Daus_M_001</strain>
        <tissue evidence="1">Leg muscle</tissue>
    </source>
</reference>
<gene>
    <name evidence="1" type="ORF">PR048_014994</name>
</gene>
<protein>
    <submittedName>
        <fullName evidence="1">Uncharacterized protein</fullName>
    </submittedName>
</protein>
<comment type="caution">
    <text evidence="1">The sequence shown here is derived from an EMBL/GenBank/DDBJ whole genome shotgun (WGS) entry which is preliminary data.</text>
</comment>
<dbReference type="PANTHER" id="PTHR31751:SF42">
    <property type="entry name" value="PROTEIN CBG10204"/>
    <property type="match status" value="1"/>
</dbReference>
<keyword evidence="2" id="KW-1185">Reference proteome</keyword>